<dbReference type="PROSITE" id="PS51688">
    <property type="entry name" value="ICA"/>
    <property type="match status" value="1"/>
</dbReference>
<name>A0ABV8PT22_9FLAO</name>
<dbReference type="InterPro" id="IPR048390">
    <property type="entry name" value="Gp34_trimer"/>
</dbReference>
<organism evidence="2 3">
    <name type="scientific">Flagellimonas marina</name>
    <dbReference type="NCBI Taxonomy" id="1775168"/>
    <lineage>
        <taxon>Bacteria</taxon>
        <taxon>Pseudomonadati</taxon>
        <taxon>Bacteroidota</taxon>
        <taxon>Flavobacteriia</taxon>
        <taxon>Flavobacteriales</taxon>
        <taxon>Flavobacteriaceae</taxon>
        <taxon>Flagellimonas</taxon>
    </lineage>
</organism>
<dbReference type="EMBL" id="JBHSCL010000010">
    <property type="protein sequence ID" value="MFC4221850.1"/>
    <property type="molecule type" value="Genomic_DNA"/>
</dbReference>
<dbReference type="Pfam" id="PF13884">
    <property type="entry name" value="Peptidase_S74"/>
    <property type="match status" value="1"/>
</dbReference>
<accession>A0ABV8PT22</accession>
<reference evidence="3" key="1">
    <citation type="journal article" date="2019" name="Int. J. Syst. Evol. Microbiol.">
        <title>The Global Catalogue of Microorganisms (GCM) 10K type strain sequencing project: providing services to taxonomists for standard genome sequencing and annotation.</title>
        <authorList>
            <consortium name="The Broad Institute Genomics Platform"/>
            <consortium name="The Broad Institute Genome Sequencing Center for Infectious Disease"/>
            <person name="Wu L."/>
            <person name="Ma J."/>
        </authorList>
    </citation>
    <scope>NUCLEOTIDE SEQUENCE [LARGE SCALE GENOMIC DNA]</scope>
    <source>
        <strain evidence="3">CGMCC 1.15774</strain>
    </source>
</reference>
<keyword evidence="3" id="KW-1185">Reference proteome</keyword>
<evidence type="ECO:0000313" key="3">
    <source>
        <dbReference type="Proteomes" id="UP001595841"/>
    </source>
</evidence>
<dbReference type="InterPro" id="IPR051577">
    <property type="entry name" value="MRF-like"/>
</dbReference>
<dbReference type="PANTHER" id="PTHR13029">
    <property type="match status" value="1"/>
</dbReference>
<dbReference type="Proteomes" id="UP001595841">
    <property type="component" value="Unassembled WGS sequence"/>
</dbReference>
<dbReference type="PANTHER" id="PTHR13029:SF18">
    <property type="entry name" value="MYELIN REGULATORY FACTOR HOMOLOG 1"/>
    <property type="match status" value="1"/>
</dbReference>
<protein>
    <submittedName>
        <fullName evidence="2">Tail fiber domain-containing protein</fullName>
    </submittedName>
</protein>
<comment type="caution">
    <text evidence="2">The sequence shown here is derived from an EMBL/GenBank/DDBJ whole genome shotgun (WGS) entry which is preliminary data.</text>
</comment>
<gene>
    <name evidence="2" type="ORF">ACFOWS_16985</name>
</gene>
<sequence>MADLKAGTTVGGNTIWSQANLPLLPSGNTITYKGFKIYTENDKPTKAEIGLGNVTNDAQVKKAGDDMTGSLNITGANSQLTVPYRLLMQRAVAGDPYVLFVRPDNNPVSNGYPSNTLRVMTITARTATTADPVSGAQLANVLADQTTQGNGSLTLQAFAAPNTTTGASGARTAEIYLNGNGEISFIGSGLNIGMTTRVNGTLFGTQMAIKGDSNRNLFFQDAGGNELGLIYADTGKNLYVRTGGGAYATRFASDGTLVLANHLNVPGQATFNGLGVFNSRASVETDYDTQGINTAILRVTTNGDGNAVGDGVTYLGHKDGNGRYNHYFRGTGVTYINTKLGLNVNVPSYYNDVPQGTPAQYFLPTVGQGGKNYLRQFRGGNADTIWHETVQGGVYRLATGSTDGQEELQISTAGYCRTRQEFQSTAVKGDGGQFRAVAGNYGFIIRNDGGNTYFLLTDSGDPYGSWGSLRPITISNGNGVVSIANGANINGSVSFGNAVNFNGTVETNGIGCGTPNGLGTTGISLGDNDTGFKQEGDGILNAYANSQRIMRWTTGATANYKQLQVQGVNGPALLLNNTATNQSCYLLITLAGNNGAYFGFGGADDNVTVHNYRLNTTLQLRTSDLYMNRGLYVEGNVNANDVYIRSDIRLKSNLVELKDSLSKIEQLKGYIYDKQSKDADDIVYHRESGLIAQDVEKVLPEAVREDHDSGMLTISPSAINALLVNAINEIRERLEAIENKLGA</sequence>
<proteinExistence type="predicted"/>
<dbReference type="InterPro" id="IPR030392">
    <property type="entry name" value="S74_ICA"/>
</dbReference>
<evidence type="ECO:0000313" key="2">
    <source>
        <dbReference type="EMBL" id="MFC4221850.1"/>
    </source>
</evidence>
<dbReference type="Gene3D" id="6.20.80.10">
    <property type="match status" value="1"/>
</dbReference>
<feature type="domain" description="Peptidase S74" evidence="1">
    <location>
        <begin position="646"/>
        <end position="741"/>
    </location>
</feature>
<dbReference type="Pfam" id="PF21446">
    <property type="entry name" value="Gp34_trimer"/>
    <property type="match status" value="1"/>
</dbReference>
<dbReference type="RefSeq" id="WP_379767207.1">
    <property type="nucleotide sequence ID" value="NZ_JBHSCL010000010.1"/>
</dbReference>
<evidence type="ECO:0000259" key="1">
    <source>
        <dbReference type="PROSITE" id="PS51688"/>
    </source>
</evidence>